<dbReference type="KEGG" id="mng:MNEG_12914"/>
<dbReference type="RefSeq" id="XP_013894067.1">
    <property type="nucleotide sequence ID" value="XM_014038613.1"/>
</dbReference>
<protein>
    <submittedName>
        <fullName evidence="1">Uncharacterized protein</fullName>
    </submittedName>
</protein>
<dbReference type="GeneID" id="25730324"/>
<evidence type="ECO:0000313" key="2">
    <source>
        <dbReference type="Proteomes" id="UP000054498"/>
    </source>
</evidence>
<keyword evidence="2" id="KW-1185">Reference proteome</keyword>
<evidence type="ECO:0000313" key="1">
    <source>
        <dbReference type="EMBL" id="KIY95047.1"/>
    </source>
</evidence>
<organism evidence="1 2">
    <name type="scientific">Monoraphidium neglectum</name>
    <dbReference type="NCBI Taxonomy" id="145388"/>
    <lineage>
        <taxon>Eukaryota</taxon>
        <taxon>Viridiplantae</taxon>
        <taxon>Chlorophyta</taxon>
        <taxon>core chlorophytes</taxon>
        <taxon>Chlorophyceae</taxon>
        <taxon>CS clade</taxon>
        <taxon>Sphaeropleales</taxon>
        <taxon>Selenastraceae</taxon>
        <taxon>Monoraphidium</taxon>
    </lineage>
</organism>
<name>A0A0D2J571_9CHLO</name>
<reference evidence="1 2" key="1">
    <citation type="journal article" date="2013" name="BMC Genomics">
        <title>Reconstruction of the lipid metabolism for the microalga Monoraphidium neglectum from its genome sequence reveals characteristics suitable for biofuel production.</title>
        <authorList>
            <person name="Bogen C."/>
            <person name="Al-Dilaimi A."/>
            <person name="Albersmeier A."/>
            <person name="Wichmann J."/>
            <person name="Grundmann M."/>
            <person name="Rupp O."/>
            <person name="Lauersen K.J."/>
            <person name="Blifernez-Klassen O."/>
            <person name="Kalinowski J."/>
            <person name="Goesmann A."/>
            <person name="Mussgnug J.H."/>
            <person name="Kruse O."/>
        </authorList>
    </citation>
    <scope>NUCLEOTIDE SEQUENCE [LARGE SCALE GENOMIC DNA]</scope>
    <source>
        <strain evidence="1 2">SAG 48.87</strain>
    </source>
</reference>
<proteinExistence type="predicted"/>
<dbReference type="AlphaFoldDB" id="A0A0D2J571"/>
<sequence>MFGLYSNEGEEREAAVLAMSAVGTLDTSQPVLTGRDDASAIIRDRLQVLPRAQEHAREVGVALGPGRQAAFGQIAAAVAAAVQVDDMAMAGQLACRVAGGFAEQG</sequence>
<dbReference type="Proteomes" id="UP000054498">
    <property type="component" value="Unassembled WGS sequence"/>
</dbReference>
<gene>
    <name evidence="1" type="ORF">MNEG_12914</name>
</gene>
<accession>A0A0D2J571</accession>
<dbReference type="EMBL" id="KK103730">
    <property type="protein sequence ID" value="KIY95047.1"/>
    <property type="molecule type" value="Genomic_DNA"/>
</dbReference>